<gene>
    <name evidence="8" type="ORF">SAMN05421508_111132</name>
</gene>
<dbReference type="RefSeq" id="WP_097281113.1">
    <property type="nucleotide sequence ID" value="NZ_OCNJ01000011.1"/>
</dbReference>
<dbReference type="Gene3D" id="2.60.40.4070">
    <property type="match status" value="1"/>
</dbReference>
<proteinExistence type="inferred from homology"/>
<keyword evidence="3 5" id="KW-1005">Bacterial flagellum biogenesis</keyword>
<evidence type="ECO:0000256" key="4">
    <source>
        <dbReference type="ARBA" id="ARBA00024746"/>
    </source>
</evidence>
<protein>
    <recommendedName>
        <fullName evidence="2 5">Basal-body rod modification protein FlgD</fullName>
    </recommendedName>
</protein>
<keyword evidence="8" id="KW-0966">Cell projection</keyword>
<dbReference type="EMBL" id="OCNJ01000011">
    <property type="protein sequence ID" value="SOE00203.1"/>
    <property type="molecule type" value="Genomic_DNA"/>
</dbReference>
<keyword evidence="9" id="KW-1185">Reference proteome</keyword>
<dbReference type="InterPro" id="IPR025963">
    <property type="entry name" value="FLgD_Tudor"/>
</dbReference>
<evidence type="ECO:0000256" key="2">
    <source>
        <dbReference type="ARBA" id="ARBA00016013"/>
    </source>
</evidence>
<name>A0A286GXF6_9PROT</name>
<evidence type="ECO:0000313" key="9">
    <source>
        <dbReference type="Proteomes" id="UP000219621"/>
    </source>
</evidence>
<dbReference type="GO" id="GO:0044781">
    <property type="term" value="P:bacterial-type flagellum organization"/>
    <property type="evidence" value="ECO:0007669"/>
    <property type="project" value="UniProtKB-UniRule"/>
</dbReference>
<comment type="similarity">
    <text evidence="1 5">Belongs to the FlgD family.</text>
</comment>
<feature type="domain" description="FlgD/Vpr Ig-like" evidence="6">
    <location>
        <begin position="122"/>
        <end position="194"/>
    </location>
</feature>
<dbReference type="Pfam" id="PF13861">
    <property type="entry name" value="FLgD_tudor"/>
    <property type="match status" value="1"/>
</dbReference>
<dbReference type="Pfam" id="PF13860">
    <property type="entry name" value="FlgD_ig"/>
    <property type="match status" value="1"/>
</dbReference>
<dbReference type="Pfam" id="PF03963">
    <property type="entry name" value="FlgD"/>
    <property type="match status" value="1"/>
</dbReference>
<evidence type="ECO:0000259" key="6">
    <source>
        <dbReference type="Pfam" id="PF13860"/>
    </source>
</evidence>
<dbReference type="OrthoDB" id="9785233at2"/>
<evidence type="ECO:0000256" key="1">
    <source>
        <dbReference type="ARBA" id="ARBA00010577"/>
    </source>
</evidence>
<dbReference type="InterPro" id="IPR005648">
    <property type="entry name" value="FlgD"/>
</dbReference>
<evidence type="ECO:0000256" key="3">
    <source>
        <dbReference type="ARBA" id="ARBA00022795"/>
    </source>
</evidence>
<organism evidence="8 9">
    <name type="scientific">Caenispirillum bisanense</name>
    <dbReference type="NCBI Taxonomy" id="414052"/>
    <lineage>
        <taxon>Bacteria</taxon>
        <taxon>Pseudomonadati</taxon>
        <taxon>Pseudomonadota</taxon>
        <taxon>Alphaproteobacteria</taxon>
        <taxon>Rhodospirillales</taxon>
        <taxon>Novispirillaceae</taxon>
        <taxon>Caenispirillum</taxon>
    </lineage>
</organism>
<feature type="domain" description="FlgD Tudor-like" evidence="7">
    <location>
        <begin position="107"/>
        <end position="234"/>
    </location>
</feature>
<evidence type="ECO:0000313" key="8">
    <source>
        <dbReference type="EMBL" id="SOE00203.1"/>
    </source>
</evidence>
<comment type="function">
    <text evidence="4 5">Required for flagellar hook formation. May act as a scaffolding protein.</text>
</comment>
<accession>A0A286GXF6</accession>
<keyword evidence="8" id="KW-0282">Flagellum</keyword>
<evidence type="ECO:0000259" key="7">
    <source>
        <dbReference type="Pfam" id="PF13861"/>
    </source>
</evidence>
<dbReference type="InterPro" id="IPR025965">
    <property type="entry name" value="FlgD/Vpr_Ig-like"/>
</dbReference>
<dbReference type="AlphaFoldDB" id="A0A286GXF6"/>
<keyword evidence="8" id="KW-0969">Cilium</keyword>
<sequence>MATTTGVTQQQTNPYAQLAANSAKKTTEAASGAIDTGAAKSKIAGDLDAFLMMLTTQLQNQDPLSPMESNEFTQQLVGFAQVEQQIGMNENLQSQMALQRSSINSLALGYIGKYAEVNDNVVHFEGDKVKFAYGLASNANGATIKVYDKNNVLVRSLTGPATQGTHVLTWDGKNDSLQTVPEGDYKLKVEAKDQEGATVETWTTIQARITGASTDGTEPYLTINGAAFPLSQIRAVVEQPTT</sequence>
<reference evidence="8 9" key="1">
    <citation type="submission" date="2017-09" db="EMBL/GenBank/DDBJ databases">
        <authorList>
            <person name="Ehlers B."/>
            <person name="Leendertz F.H."/>
        </authorList>
    </citation>
    <scope>NUCLEOTIDE SEQUENCE [LARGE SCALE GENOMIC DNA]</scope>
    <source>
        <strain evidence="8 9">USBA 140</strain>
    </source>
</reference>
<evidence type="ECO:0000256" key="5">
    <source>
        <dbReference type="RuleBase" id="RU362076"/>
    </source>
</evidence>
<dbReference type="Proteomes" id="UP000219621">
    <property type="component" value="Unassembled WGS sequence"/>
</dbReference>